<feature type="transmembrane region" description="Helical" evidence="1">
    <location>
        <begin position="121"/>
        <end position="142"/>
    </location>
</feature>
<dbReference type="PANTHER" id="PTHR34989">
    <property type="entry name" value="PROTEIN HDED"/>
    <property type="match status" value="1"/>
</dbReference>
<dbReference type="GO" id="GO:0005886">
    <property type="term" value="C:plasma membrane"/>
    <property type="evidence" value="ECO:0007669"/>
    <property type="project" value="TreeGrafter"/>
</dbReference>
<reference evidence="2 3" key="1">
    <citation type="submission" date="2018-08" db="EMBL/GenBank/DDBJ databases">
        <title>A genome reference for cultivated species of the human gut microbiota.</title>
        <authorList>
            <person name="Zou Y."/>
            <person name="Xue W."/>
            <person name="Luo G."/>
        </authorList>
    </citation>
    <scope>NUCLEOTIDE SEQUENCE [LARGE SCALE GENOMIC DNA]</scope>
    <source>
        <strain evidence="2 3">AM23-22</strain>
    </source>
</reference>
<evidence type="ECO:0000313" key="3">
    <source>
        <dbReference type="Proteomes" id="UP000286186"/>
    </source>
</evidence>
<evidence type="ECO:0008006" key="4">
    <source>
        <dbReference type="Google" id="ProtNLM"/>
    </source>
</evidence>
<dbReference type="AlphaFoldDB" id="A0A414R4C9"/>
<dbReference type="Pfam" id="PF03729">
    <property type="entry name" value="DUF308"/>
    <property type="match status" value="2"/>
</dbReference>
<evidence type="ECO:0000256" key="1">
    <source>
        <dbReference type="SAM" id="Phobius"/>
    </source>
</evidence>
<comment type="caution">
    <text evidence="2">The sequence shown here is derived from an EMBL/GenBank/DDBJ whole genome shotgun (WGS) entry which is preliminary data.</text>
</comment>
<evidence type="ECO:0000313" key="2">
    <source>
        <dbReference type="EMBL" id="RHF87878.1"/>
    </source>
</evidence>
<organism evidence="2 3">
    <name type="scientific">Eubacterium ventriosum</name>
    <dbReference type="NCBI Taxonomy" id="39496"/>
    <lineage>
        <taxon>Bacteria</taxon>
        <taxon>Bacillati</taxon>
        <taxon>Bacillota</taxon>
        <taxon>Clostridia</taxon>
        <taxon>Eubacteriales</taxon>
        <taxon>Eubacteriaceae</taxon>
        <taxon>Eubacterium</taxon>
    </lineage>
</organism>
<keyword evidence="1" id="KW-1133">Transmembrane helix</keyword>
<gene>
    <name evidence="2" type="ORF">DW652_09855</name>
</gene>
<feature type="transmembrane region" description="Helical" evidence="1">
    <location>
        <begin position="157"/>
        <end position="180"/>
    </location>
</feature>
<name>A0A414R4C9_9FIRM</name>
<feature type="transmembrane region" description="Helical" evidence="1">
    <location>
        <begin position="12"/>
        <end position="27"/>
    </location>
</feature>
<feature type="transmembrane region" description="Helical" evidence="1">
    <location>
        <begin position="65"/>
        <end position="86"/>
    </location>
</feature>
<accession>A0A414R4C9</accession>
<dbReference type="InterPro" id="IPR005325">
    <property type="entry name" value="DUF308_memb"/>
</dbReference>
<dbReference type="PANTHER" id="PTHR34989:SF1">
    <property type="entry name" value="PROTEIN HDED"/>
    <property type="match status" value="1"/>
</dbReference>
<keyword evidence="1" id="KW-0812">Transmembrane</keyword>
<proteinExistence type="predicted"/>
<dbReference type="EMBL" id="QRHR01000010">
    <property type="protein sequence ID" value="RHF87878.1"/>
    <property type="molecule type" value="Genomic_DNA"/>
</dbReference>
<dbReference type="InterPro" id="IPR052712">
    <property type="entry name" value="Acid_resist_chaperone_HdeD"/>
</dbReference>
<feature type="transmembrane region" description="Helical" evidence="1">
    <location>
        <begin position="92"/>
        <end position="109"/>
    </location>
</feature>
<sequence length="193" mass="21626">MSYLKNLKWEMVLYSILAIAIGVLMFLYPTKTLNAVCIILAVMLFALGIRYLIEYRKKNLINDFYRYEFVAGIALILLGIVVLAYMNLILSIITYVIALIIIVSGLMKIENALDLRRMGCHWIPLLVFAIICIILGISVLTMPMNHNDDGTRTAGDFLIQCSGAIFAVTGLIDLITTLSVSGKIKKWIDSQMN</sequence>
<dbReference type="Proteomes" id="UP000286186">
    <property type="component" value="Unassembled WGS sequence"/>
</dbReference>
<dbReference type="RefSeq" id="WP_118231930.1">
    <property type="nucleotide sequence ID" value="NZ_CATWJF010000016.1"/>
</dbReference>
<protein>
    <recommendedName>
        <fullName evidence="4">DUF308 domain-containing protein</fullName>
    </recommendedName>
</protein>
<feature type="transmembrane region" description="Helical" evidence="1">
    <location>
        <begin position="33"/>
        <end position="53"/>
    </location>
</feature>
<keyword evidence="1" id="KW-0472">Membrane</keyword>